<evidence type="ECO:0000313" key="3">
    <source>
        <dbReference type="Proteomes" id="UP000003082"/>
    </source>
</evidence>
<comment type="caution">
    <text evidence="2">The sequence shown here is derived from an EMBL/GenBank/DDBJ whole genome shotgun (WGS) entry which is preliminary data.</text>
</comment>
<protein>
    <recommendedName>
        <fullName evidence="1">Uracil-DNA glycosylase-like domain-containing protein</fullName>
    </recommendedName>
</protein>
<dbReference type="EMBL" id="ACFU01000004">
    <property type="protein sequence ID" value="EEF14830.1"/>
    <property type="molecule type" value="Genomic_DNA"/>
</dbReference>
<dbReference type="SUPFAM" id="SSF52141">
    <property type="entry name" value="Uracil-DNA glycosylase-like"/>
    <property type="match status" value="1"/>
</dbReference>
<dbReference type="Proteomes" id="UP000003082">
    <property type="component" value="Unassembled WGS sequence"/>
</dbReference>
<accession>B9CZV6</accession>
<dbReference type="STRING" id="553218.CAMRE0001_0802"/>
<feature type="domain" description="Uracil-DNA glycosylase-like" evidence="1">
    <location>
        <begin position="26"/>
        <end position="164"/>
    </location>
</feature>
<gene>
    <name evidence="2" type="ORF">CAMRE0001_0802</name>
</gene>
<organism evidence="2 3">
    <name type="scientific">Campylobacter rectus RM3267</name>
    <dbReference type="NCBI Taxonomy" id="553218"/>
    <lineage>
        <taxon>Bacteria</taxon>
        <taxon>Pseudomonadati</taxon>
        <taxon>Campylobacterota</taxon>
        <taxon>Epsilonproteobacteria</taxon>
        <taxon>Campylobacterales</taxon>
        <taxon>Campylobacteraceae</taxon>
        <taxon>Campylobacter</taxon>
    </lineage>
</organism>
<dbReference type="Pfam" id="PF03167">
    <property type="entry name" value="UDG"/>
    <property type="match status" value="1"/>
</dbReference>
<dbReference type="InterPro" id="IPR026353">
    <property type="entry name" value="Hypoxan-DNA_Glyclase"/>
</dbReference>
<reference evidence="2 3" key="1">
    <citation type="submission" date="2008-08" db="EMBL/GenBank/DDBJ databases">
        <authorList>
            <person name="Madupu R."/>
            <person name="Durkin A.S."/>
            <person name="Torralba M."/>
            <person name="Methe B."/>
            <person name="Sutton G.G."/>
            <person name="Strausberg R.L."/>
            <person name="Nelson K.E."/>
        </authorList>
    </citation>
    <scope>NUCLEOTIDE SEQUENCE [LARGE SCALE GENOMIC DNA]</scope>
    <source>
        <strain evidence="2 3">RM3267</strain>
    </source>
</reference>
<dbReference type="InterPro" id="IPR036895">
    <property type="entry name" value="Uracil-DNA_glycosylase-like_sf"/>
</dbReference>
<proteinExistence type="predicted"/>
<name>B9CZV6_CAMRE</name>
<dbReference type="Gene3D" id="3.40.470.10">
    <property type="entry name" value="Uracil-DNA glycosylase-like domain"/>
    <property type="match status" value="1"/>
</dbReference>
<dbReference type="CDD" id="cd10032">
    <property type="entry name" value="UDG-F6_HDG"/>
    <property type="match status" value="1"/>
</dbReference>
<evidence type="ECO:0000259" key="1">
    <source>
        <dbReference type="Pfam" id="PF03167"/>
    </source>
</evidence>
<dbReference type="InterPro" id="IPR005122">
    <property type="entry name" value="Uracil-DNA_glycosylase-like"/>
</dbReference>
<sequence>MAALVLKTFKRRAMSEMQTHPFKPIFDQNSKILILGSFPSVVSRKFGFYYTNPQNRFWRVLAQILNVPPPASTEEKIKFLLAHGIAIYDAAICCEIKGSSDAKMTAVVPANLKSIFGGARIAQVFANGGKAHEICEKYLKTQILNATGKGPVKLPSTSPANANFSFERLVREWMVVTNALKGIEI</sequence>
<evidence type="ECO:0000313" key="2">
    <source>
        <dbReference type="EMBL" id="EEF14830.1"/>
    </source>
</evidence>
<keyword evidence="3" id="KW-1185">Reference proteome</keyword>
<dbReference type="eggNOG" id="COG3663">
    <property type="taxonomic scope" value="Bacteria"/>
</dbReference>
<dbReference type="NCBIfam" id="TIGR04274">
    <property type="entry name" value="hypoxanDNAglyco"/>
    <property type="match status" value="1"/>
</dbReference>
<dbReference type="AlphaFoldDB" id="B9CZV6"/>